<keyword evidence="1" id="KW-0472">Membrane</keyword>
<keyword evidence="3" id="KW-1185">Reference proteome</keyword>
<keyword evidence="1" id="KW-1133">Transmembrane helix</keyword>
<protein>
    <recommendedName>
        <fullName evidence="4">DUF4199 domain-containing protein</fullName>
    </recommendedName>
</protein>
<dbReference type="Pfam" id="PF13858">
    <property type="entry name" value="DUF4199"/>
    <property type="match status" value="1"/>
</dbReference>
<feature type="transmembrane region" description="Helical" evidence="1">
    <location>
        <begin position="39"/>
        <end position="57"/>
    </location>
</feature>
<dbReference type="InterPro" id="IPR025250">
    <property type="entry name" value="DUF4199"/>
</dbReference>
<evidence type="ECO:0000256" key="1">
    <source>
        <dbReference type="SAM" id="Phobius"/>
    </source>
</evidence>
<evidence type="ECO:0000313" key="2">
    <source>
        <dbReference type="EMBL" id="SIN95067.1"/>
    </source>
</evidence>
<feature type="transmembrane region" description="Helical" evidence="1">
    <location>
        <begin position="7"/>
        <end position="24"/>
    </location>
</feature>
<evidence type="ECO:0008006" key="4">
    <source>
        <dbReference type="Google" id="ProtNLM"/>
    </source>
</evidence>
<dbReference type="AlphaFoldDB" id="A0A1N6FIL0"/>
<feature type="transmembrane region" description="Helical" evidence="1">
    <location>
        <begin position="132"/>
        <end position="155"/>
    </location>
</feature>
<feature type="transmembrane region" description="Helical" evidence="1">
    <location>
        <begin position="69"/>
        <end position="95"/>
    </location>
</feature>
<dbReference type="RefSeq" id="WP_074225311.1">
    <property type="nucleotide sequence ID" value="NZ_FSRC01000002.1"/>
</dbReference>
<reference evidence="3" key="1">
    <citation type="submission" date="2016-11" db="EMBL/GenBank/DDBJ databases">
        <authorList>
            <person name="Varghese N."/>
            <person name="Submissions S."/>
        </authorList>
    </citation>
    <scope>NUCLEOTIDE SEQUENCE [LARGE SCALE GENOMIC DNA]</scope>
    <source>
        <strain evidence="3">DSM 15292</strain>
    </source>
</reference>
<organism evidence="2 3">
    <name type="scientific">Algoriphagus halophilus</name>
    <dbReference type="NCBI Taxonomy" id="226505"/>
    <lineage>
        <taxon>Bacteria</taxon>
        <taxon>Pseudomonadati</taxon>
        <taxon>Bacteroidota</taxon>
        <taxon>Cytophagia</taxon>
        <taxon>Cytophagales</taxon>
        <taxon>Cyclobacteriaceae</taxon>
        <taxon>Algoriphagus</taxon>
    </lineage>
</organism>
<proteinExistence type="predicted"/>
<keyword evidence="1" id="KW-0812">Transmembrane</keyword>
<dbReference type="Proteomes" id="UP000185221">
    <property type="component" value="Unassembled WGS sequence"/>
</dbReference>
<dbReference type="OrthoDB" id="5766000at2"/>
<accession>A0A1N6FIL0</accession>
<sequence length="159" mass="18184">MKNISIEIKWAIIFVLMSLAWMVLEKSLGWHDEHIDQHAVFTNFFAIPAILVFVFALRDKKKSYYRGNITYLQAFLSGLIVSLIIMVLTPFAQYITLEYITPDYFTNVIKYSVSSGELTQQEAEDWFNLQSYIVQATIGALIMGVITSAIVAIFIKSKK</sequence>
<name>A0A1N6FIL0_9BACT</name>
<dbReference type="EMBL" id="FSRC01000002">
    <property type="protein sequence ID" value="SIN95067.1"/>
    <property type="molecule type" value="Genomic_DNA"/>
</dbReference>
<gene>
    <name evidence="2" type="ORF">SAMN05444394_2475</name>
</gene>
<evidence type="ECO:0000313" key="3">
    <source>
        <dbReference type="Proteomes" id="UP000185221"/>
    </source>
</evidence>
<dbReference type="STRING" id="226505.SAMN05444394_2475"/>